<keyword evidence="3" id="KW-1185">Reference proteome</keyword>
<dbReference type="RefSeq" id="WP_167967573.1">
    <property type="nucleotide sequence ID" value="NZ_JAAVJD010000004.1"/>
</dbReference>
<protein>
    <submittedName>
        <fullName evidence="2">Uncharacterized protein</fullName>
    </submittedName>
</protein>
<dbReference type="AlphaFoldDB" id="A0A7X6HXK6"/>
<sequence length="73" mass="8069">MTPERGTTPARRTGRPKGPPRRQTTVRILASHDRQLTAAVERTGLNVQGVIEAALDEWFLRNDIPDPGPPAEE</sequence>
<comment type="caution">
    <text evidence="2">The sequence shown here is derived from an EMBL/GenBank/DDBJ whole genome shotgun (WGS) entry which is preliminary data.</text>
</comment>
<organism evidence="2 3">
    <name type="scientific">Streptomyces lonarensis</name>
    <dbReference type="NCBI Taxonomy" id="700599"/>
    <lineage>
        <taxon>Bacteria</taxon>
        <taxon>Bacillati</taxon>
        <taxon>Actinomycetota</taxon>
        <taxon>Actinomycetes</taxon>
        <taxon>Kitasatosporales</taxon>
        <taxon>Streptomycetaceae</taxon>
        <taxon>Streptomyces</taxon>
    </lineage>
</organism>
<dbReference type="Proteomes" id="UP000578686">
    <property type="component" value="Unassembled WGS sequence"/>
</dbReference>
<feature type="compositionally biased region" description="Low complexity" evidence="1">
    <location>
        <begin position="1"/>
        <end position="11"/>
    </location>
</feature>
<dbReference type="EMBL" id="JAAVJD010000004">
    <property type="protein sequence ID" value="NJQ04274.1"/>
    <property type="molecule type" value="Genomic_DNA"/>
</dbReference>
<name>A0A7X6HXK6_9ACTN</name>
<reference evidence="2 3" key="1">
    <citation type="submission" date="2020-03" db="EMBL/GenBank/DDBJ databases">
        <title>Draft genome of Streptomyces sp. ventii, isolated from the Axial Seamount in the Pacific Ocean, and resequencing of the two type strains Streptomyces lonarensis strain NCL 716 and Streptomyces bohaiensis strain 11A07.</title>
        <authorList>
            <person name="Loughran R.M."/>
            <person name="Pfannmuller K.M."/>
            <person name="Wasson B.J."/>
            <person name="Deadmond M.C."/>
            <person name="Paddock B.E."/>
            <person name="Koyack M.J."/>
            <person name="Gallegos D.A."/>
            <person name="Mitchell E.A."/>
            <person name="Ushijima B."/>
            <person name="Saw J.H."/>
            <person name="Mcphail K.L."/>
            <person name="Videau P."/>
        </authorList>
    </citation>
    <scope>NUCLEOTIDE SEQUENCE [LARGE SCALE GENOMIC DNA]</scope>
    <source>
        <strain evidence="2 3">NCL716</strain>
    </source>
</reference>
<evidence type="ECO:0000313" key="3">
    <source>
        <dbReference type="Proteomes" id="UP000578686"/>
    </source>
</evidence>
<evidence type="ECO:0000256" key="1">
    <source>
        <dbReference type="SAM" id="MobiDB-lite"/>
    </source>
</evidence>
<accession>A0A7X6HXK6</accession>
<proteinExistence type="predicted"/>
<feature type="region of interest" description="Disordered" evidence="1">
    <location>
        <begin position="1"/>
        <end position="24"/>
    </location>
</feature>
<evidence type="ECO:0000313" key="2">
    <source>
        <dbReference type="EMBL" id="NJQ04274.1"/>
    </source>
</evidence>
<gene>
    <name evidence="2" type="ORF">HCN56_01450</name>
</gene>